<dbReference type="EMBL" id="WHVB01000009">
    <property type="protein sequence ID" value="KAF8479734.1"/>
    <property type="molecule type" value="Genomic_DNA"/>
</dbReference>
<feature type="compositionally biased region" description="Acidic residues" evidence="1">
    <location>
        <begin position="126"/>
        <end position="160"/>
    </location>
</feature>
<feature type="compositionally biased region" description="Low complexity" evidence="1">
    <location>
        <begin position="43"/>
        <end position="58"/>
    </location>
</feature>
<feature type="region of interest" description="Disordered" evidence="1">
    <location>
        <begin position="577"/>
        <end position="709"/>
    </location>
</feature>
<sequence>MKVSGADSTSSRRSHSTSARKPTKPNKQVVQNQGFPTFVSADEFSSANESSAGSSSSSEESDLTEFSDSSIADEEEIFIRTTEEQRARAHDKARIKRELLGDGMTNRKERRNDWEIQSRKKSVGPSDDDMDVDSDDTDDEAENIEEAEGNDGEDEEEDDVGPVRGSYVGIATGWSEDEESSFDADLFFAGLSDSDTGPEITTIPAATENDSSVDIGSSVLAQGTFEITEGWDGSVIFTNGLQDGQGLLDWDFEANAAQLLIEAGTMSESNSGSDIRMADSEGDMGDSEDETDGLEEVESNDGDTTEEELVDDRGLPTARAMRLFRCPVTPLYAIDPLSTMNLGPRVRDGLSNQSPRPSDILTGREFGDEDEDVTEPPMSEISSIILSASSDRGTPRLPLMGMFEASKTDLPHRAIIDETRPAVPSPFQRSGRRRPSESTSARSFTRVSLGRDRSLSLSHASFATTPAPFGLPSLSDEPTLLTSPSLPPAEPFRLDDVLDTSILDSDTVDAPTTLGQPHDIIGDPEASATDDGERYLQSLSRWDRIPMGTFRRTRENGPLSDGAGDLSYGSIIRNSPFNGVWPSDRNHGQPSGSPSKKGKGKKRGSQTRVDMDISPVILPVRDRDGDHTPTGHATGQTSHGPLHSKPRKDKESRRDKMLKRKTLMGTSIGRRHQQHHHPHSHHPNSKGRASGSMQRTGVFSGGSVPPLNL</sequence>
<dbReference type="AlphaFoldDB" id="A0A9P5T990"/>
<feature type="compositionally biased region" description="Basic and acidic residues" evidence="1">
    <location>
        <begin position="77"/>
        <end position="118"/>
    </location>
</feature>
<reference evidence="2" key="2">
    <citation type="journal article" date="2020" name="Nat. Commun.">
        <title>Large-scale genome sequencing of mycorrhizal fungi provides insights into the early evolution of symbiotic traits.</title>
        <authorList>
            <person name="Miyauchi S."/>
            <person name="Kiss E."/>
            <person name="Kuo A."/>
            <person name="Drula E."/>
            <person name="Kohler A."/>
            <person name="Sanchez-Garcia M."/>
            <person name="Morin E."/>
            <person name="Andreopoulos B."/>
            <person name="Barry K.W."/>
            <person name="Bonito G."/>
            <person name="Buee M."/>
            <person name="Carver A."/>
            <person name="Chen C."/>
            <person name="Cichocki N."/>
            <person name="Clum A."/>
            <person name="Culley D."/>
            <person name="Crous P.W."/>
            <person name="Fauchery L."/>
            <person name="Girlanda M."/>
            <person name="Hayes R.D."/>
            <person name="Keri Z."/>
            <person name="LaButti K."/>
            <person name="Lipzen A."/>
            <person name="Lombard V."/>
            <person name="Magnuson J."/>
            <person name="Maillard F."/>
            <person name="Murat C."/>
            <person name="Nolan M."/>
            <person name="Ohm R.A."/>
            <person name="Pangilinan J."/>
            <person name="Pereira M.F."/>
            <person name="Perotto S."/>
            <person name="Peter M."/>
            <person name="Pfister S."/>
            <person name="Riley R."/>
            <person name="Sitrit Y."/>
            <person name="Stielow J.B."/>
            <person name="Szollosi G."/>
            <person name="Zifcakova L."/>
            <person name="Stursova M."/>
            <person name="Spatafora J.W."/>
            <person name="Tedersoo L."/>
            <person name="Vaario L.M."/>
            <person name="Yamada A."/>
            <person name="Yan M."/>
            <person name="Wang P."/>
            <person name="Xu J."/>
            <person name="Bruns T."/>
            <person name="Baldrian P."/>
            <person name="Vilgalys R."/>
            <person name="Dunand C."/>
            <person name="Henrissat B."/>
            <person name="Grigoriev I.V."/>
            <person name="Hibbett D."/>
            <person name="Nagy L.G."/>
            <person name="Martin F.M."/>
        </authorList>
    </citation>
    <scope>NUCLEOTIDE SEQUENCE</scope>
    <source>
        <strain evidence="2">Prilba</strain>
    </source>
</reference>
<feature type="compositionally biased region" description="Acidic residues" evidence="1">
    <location>
        <begin position="280"/>
        <end position="310"/>
    </location>
</feature>
<protein>
    <submittedName>
        <fullName evidence="2">Uncharacterized protein</fullName>
    </submittedName>
</protein>
<feature type="region of interest" description="Disordered" evidence="1">
    <location>
        <begin position="508"/>
        <end position="532"/>
    </location>
</feature>
<feature type="compositionally biased region" description="Basic residues" evidence="1">
    <location>
        <begin position="596"/>
        <end position="605"/>
    </location>
</feature>
<evidence type="ECO:0000313" key="2">
    <source>
        <dbReference type="EMBL" id="KAF8479734.1"/>
    </source>
</evidence>
<gene>
    <name evidence="2" type="ORF">DFH94DRAFT_631839</name>
</gene>
<feature type="compositionally biased region" description="Acidic residues" evidence="1">
    <location>
        <begin position="59"/>
        <end position="76"/>
    </location>
</feature>
<accession>A0A9P5T990</accession>
<organism evidence="2 3">
    <name type="scientific">Russula ochroleuca</name>
    <dbReference type="NCBI Taxonomy" id="152965"/>
    <lineage>
        <taxon>Eukaryota</taxon>
        <taxon>Fungi</taxon>
        <taxon>Dikarya</taxon>
        <taxon>Basidiomycota</taxon>
        <taxon>Agaricomycotina</taxon>
        <taxon>Agaricomycetes</taxon>
        <taxon>Russulales</taxon>
        <taxon>Russulaceae</taxon>
        <taxon>Russula</taxon>
    </lineage>
</organism>
<feature type="compositionally biased region" description="Polar residues" evidence="1">
    <location>
        <begin position="25"/>
        <end position="35"/>
    </location>
</feature>
<comment type="caution">
    <text evidence="2">The sequence shown here is derived from an EMBL/GenBank/DDBJ whole genome shotgun (WGS) entry which is preliminary data.</text>
</comment>
<evidence type="ECO:0000256" key="1">
    <source>
        <dbReference type="SAM" id="MobiDB-lite"/>
    </source>
</evidence>
<feature type="region of interest" description="Disordered" evidence="1">
    <location>
        <begin position="1"/>
        <end position="164"/>
    </location>
</feature>
<feature type="region of interest" description="Disordered" evidence="1">
    <location>
        <begin position="415"/>
        <end position="448"/>
    </location>
</feature>
<name>A0A9P5T990_9AGAM</name>
<evidence type="ECO:0000313" key="3">
    <source>
        <dbReference type="Proteomes" id="UP000759537"/>
    </source>
</evidence>
<dbReference type="OrthoDB" id="3259498at2759"/>
<feature type="compositionally biased region" description="Basic residues" evidence="1">
    <location>
        <begin position="669"/>
        <end position="685"/>
    </location>
</feature>
<feature type="region of interest" description="Disordered" evidence="1">
    <location>
        <begin position="345"/>
        <end position="378"/>
    </location>
</feature>
<proteinExistence type="predicted"/>
<feature type="region of interest" description="Disordered" evidence="1">
    <location>
        <begin position="267"/>
        <end position="314"/>
    </location>
</feature>
<keyword evidence="3" id="KW-1185">Reference proteome</keyword>
<dbReference type="Proteomes" id="UP000759537">
    <property type="component" value="Unassembled WGS sequence"/>
</dbReference>
<reference evidence="2" key="1">
    <citation type="submission" date="2019-10" db="EMBL/GenBank/DDBJ databases">
        <authorList>
            <consortium name="DOE Joint Genome Institute"/>
            <person name="Kuo A."/>
            <person name="Miyauchi S."/>
            <person name="Kiss E."/>
            <person name="Drula E."/>
            <person name="Kohler A."/>
            <person name="Sanchez-Garcia M."/>
            <person name="Andreopoulos B."/>
            <person name="Barry K.W."/>
            <person name="Bonito G."/>
            <person name="Buee M."/>
            <person name="Carver A."/>
            <person name="Chen C."/>
            <person name="Cichocki N."/>
            <person name="Clum A."/>
            <person name="Culley D."/>
            <person name="Crous P.W."/>
            <person name="Fauchery L."/>
            <person name="Girlanda M."/>
            <person name="Hayes R."/>
            <person name="Keri Z."/>
            <person name="LaButti K."/>
            <person name="Lipzen A."/>
            <person name="Lombard V."/>
            <person name="Magnuson J."/>
            <person name="Maillard F."/>
            <person name="Morin E."/>
            <person name="Murat C."/>
            <person name="Nolan M."/>
            <person name="Ohm R."/>
            <person name="Pangilinan J."/>
            <person name="Pereira M."/>
            <person name="Perotto S."/>
            <person name="Peter M."/>
            <person name="Riley R."/>
            <person name="Sitrit Y."/>
            <person name="Stielow B."/>
            <person name="Szollosi G."/>
            <person name="Zifcakova L."/>
            <person name="Stursova M."/>
            <person name="Spatafora J.W."/>
            <person name="Tedersoo L."/>
            <person name="Vaario L.-M."/>
            <person name="Yamada A."/>
            <person name="Yan M."/>
            <person name="Wang P."/>
            <person name="Xu J."/>
            <person name="Bruns T."/>
            <person name="Baldrian P."/>
            <person name="Vilgalys R."/>
            <person name="Henrissat B."/>
            <person name="Grigoriev I.V."/>
            <person name="Hibbett D."/>
            <person name="Nagy L.G."/>
            <person name="Martin F.M."/>
        </authorList>
    </citation>
    <scope>NUCLEOTIDE SEQUENCE</scope>
    <source>
        <strain evidence="2">Prilba</strain>
    </source>
</reference>
<feature type="compositionally biased region" description="Polar residues" evidence="1">
    <location>
        <begin position="437"/>
        <end position="446"/>
    </location>
</feature>
<feature type="compositionally biased region" description="Basic and acidic residues" evidence="1">
    <location>
        <begin position="620"/>
        <end position="629"/>
    </location>
</feature>